<keyword evidence="1" id="KW-0472">Membrane</keyword>
<dbReference type="EMBL" id="FUWG01000007">
    <property type="protein sequence ID" value="SJZ38803.1"/>
    <property type="molecule type" value="Genomic_DNA"/>
</dbReference>
<keyword evidence="1" id="KW-1133">Transmembrane helix</keyword>
<evidence type="ECO:0000313" key="2">
    <source>
        <dbReference type="EMBL" id="SJZ38803.1"/>
    </source>
</evidence>
<name>A0A1T4K914_TREPO</name>
<sequence>MNIIASYAGTVFTGAVVLAAVIGAVRQILKDRKNGTLCAAGCTGCHCHGGCSGCGGKCGSSSRK</sequence>
<feature type="transmembrane region" description="Helical" evidence="1">
    <location>
        <begin position="6"/>
        <end position="25"/>
    </location>
</feature>
<dbReference type="RefSeq" id="WP_143593212.1">
    <property type="nucleotide sequence ID" value="NZ_FUWG01000007.1"/>
</dbReference>
<dbReference type="AlphaFoldDB" id="A0A1T4K914"/>
<reference evidence="2 3" key="1">
    <citation type="submission" date="2017-02" db="EMBL/GenBank/DDBJ databases">
        <authorList>
            <person name="Peterson S.W."/>
        </authorList>
    </citation>
    <scope>NUCLEOTIDE SEQUENCE [LARGE SCALE GENOMIC DNA]</scope>
    <source>
        <strain evidence="2 3">ATCC BAA-908</strain>
    </source>
</reference>
<dbReference type="Proteomes" id="UP000190423">
    <property type="component" value="Unassembled WGS sequence"/>
</dbReference>
<accession>A0A1T4K914</accession>
<gene>
    <name evidence="2" type="ORF">SAMN02745149_01042</name>
</gene>
<keyword evidence="1" id="KW-0812">Transmembrane</keyword>
<dbReference type="GeneID" id="78317580"/>
<protein>
    <recommendedName>
        <fullName evidence="4">Virus attachment protein p12 family protein</fullName>
    </recommendedName>
</protein>
<organism evidence="2 3">
    <name type="scientific">Treponema porcinum</name>
    <dbReference type="NCBI Taxonomy" id="261392"/>
    <lineage>
        <taxon>Bacteria</taxon>
        <taxon>Pseudomonadati</taxon>
        <taxon>Spirochaetota</taxon>
        <taxon>Spirochaetia</taxon>
        <taxon>Spirochaetales</taxon>
        <taxon>Treponemataceae</taxon>
        <taxon>Treponema</taxon>
    </lineage>
</organism>
<dbReference type="Pfam" id="PF12669">
    <property type="entry name" value="FeoB_associated"/>
    <property type="match status" value="1"/>
</dbReference>
<evidence type="ECO:0008006" key="4">
    <source>
        <dbReference type="Google" id="ProtNLM"/>
    </source>
</evidence>
<keyword evidence="3" id="KW-1185">Reference proteome</keyword>
<dbReference type="STRING" id="261392.SAMN02745149_01042"/>
<proteinExistence type="predicted"/>
<evidence type="ECO:0000313" key="3">
    <source>
        <dbReference type="Proteomes" id="UP000190423"/>
    </source>
</evidence>
<evidence type="ECO:0000256" key="1">
    <source>
        <dbReference type="SAM" id="Phobius"/>
    </source>
</evidence>